<keyword evidence="4 7" id="KW-0812">Transmembrane</keyword>
<feature type="transmembrane region" description="Helical" evidence="7">
    <location>
        <begin position="41"/>
        <end position="74"/>
    </location>
</feature>
<evidence type="ECO:0000313" key="10">
    <source>
        <dbReference type="EMBL" id="MFC5491960.1"/>
    </source>
</evidence>
<dbReference type="InterPro" id="IPR032818">
    <property type="entry name" value="DedA-like"/>
</dbReference>
<dbReference type="Pfam" id="PF09335">
    <property type="entry name" value="VTT_dom"/>
    <property type="match status" value="1"/>
</dbReference>
<feature type="region of interest" description="Disordered" evidence="8">
    <location>
        <begin position="232"/>
        <end position="260"/>
    </location>
</feature>
<evidence type="ECO:0000256" key="2">
    <source>
        <dbReference type="ARBA" id="ARBA00010792"/>
    </source>
</evidence>
<feature type="transmembrane region" description="Helical" evidence="7">
    <location>
        <begin position="86"/>
        <end position="106"/>
    </location>
</feature>
<feature type="transmembrane region" description="Helical" evidence="7">
    <location>
        <begin position="173"/>
        <end position="194"/>
    </location>
</feature>
<feature type="transmembrane region" description="Helical" evidence="7">
    <location>
        <begin position="206"/>
        <end position="223"/>
    </location>
</feature>
<feature type="domain" description="VTT" evidence="9">
    <location>
        <begin position="61"/>
        <end position="193"/>
    </location>
</feature>
<dbReference type="PANTHER" id="PTHR30353">
    <property type="entry name" value="INNER MEMBRANE PROTEIN DEDA-RELATED"/>
    <property type="match status" value="1"/>
</dbReference>
<gene>
    <name evidence="10" type="ORF">ACFPKY_02555</name>
</gene>
<keyword evidence="5 7" id="KW-1133">Transmembrane helix</keyword>
<comment type="subcellular location">
    <subcellularLocation>
        <location evidence="1 7">Cell membrane</location>
        <topology evidence="1 7">Multi-pass membrane protein</topology>
    </subcellularLocation>
</comment>
<dbReference type="EMBL" id="JBHSMD010000001">
    <property type="protein sequence ID" value="MFC5491960.1"/>
    <property type="molecule type" value="Genomic_DNA"/>
</dbReference>
<evidence type="ECO:0000313" key="11">
    <source>
        <dbReference type="Proteomes" id="UP001595956"/>
    </source>
</evidence>
<evidence type="ECO:0000256" key="6">
    <source>
        <dbReference type="ARBA" id="ARBA00023136"/>
    </source>
</evidence>
<keyword evidence="11" id="KW-1185">Reference proteome</keyword>
<evidence type="ECO:0000256" key="1">
    <source>
        <dbReference type="ARBA" id="ARBA00004651"/>
    </source>
</evidence>
<reference evidence="11" key="1">
    <citation type="journal article" date="2019" name="Int. J. Syst. Evol. Microbiol.">
        <title>The Global Catalogue of Microorganisms (GCM) 10K type strain sequencing project: providing services to taxonomists for standard genome sequencing and annotation.</title>
        <authorList>
            <consortium name="The Broad Institute Genomics Platform"/>
            <consortium name="The Broad Institute Genome Sequencing Center for Infectious Disease"/>
            <person name="Wu L."/>
            <person name="Ma J."/>
        </authorList>
    </citation>
    <scope>NUCLEOTIDE SEQUENCE [LARGE SCALE GENOMIC DNA]</scope>
    <source>
        <strain evidence="11">KACC 13778</strain>
    </source>
</reference>
<dbReference type="PANTHER" id="PTHR30353:SF0">
    <property type="entry name" value="TRANSMEMBRANE PROTEIN"/>
    <property type="match status" value="1"/>
</dbReference>
<keyword evidence="3 7" id="KW-1003">Cell membrane</keyword>
<evidence type="ECO:0000256" key="7">
    <source>
        <dbReference type="RuleBase" id="RU367016"/>
    </source>
</evidence>
<dbReference type="RefSeq" id="WP_345177725.1">
    <property type="nucleotide sequence ID" value="NZ_BAABFQ010000006.1"/>
</dbReference>
<sequence>MDARLDISSLAAGVQGHVLPWFLGIDWLDPEWLLERFGTEFLWVSLLILFVECGLFFPFLPGDALLFAYGIFVATERLDVFPGGPLLELVLGMALMVAAAFAGNVVGYEIGRKIGPALYARDGRLFKQRYIDETQVFFDKHGNKALVLGRFVAFVRTYITVVAGVTGMDRRRFYLWSFVGALAWILSISMLGYFLGKRVPWLGDNIDYVIISIFAFGGLLFLAEGIRRRRTNSPAADDHDHDGRPDRDIAGFDVPPRNLG</sequence>
<evidence type="ECO:0000259" key="9">
    <source>
        <dbReference type="Pfam" id="PF09335"/>
    </source>
</evidence>
<organism evidence="10 11">
    <name type="scientific">Nocardioides caricicola</name>
    <dbReference type="NCBI Taxonomy" id="634770"/>
    <lineage>
        <taxon>Bacteria</taxon>
        <taxon>Bacillati</taxon>
        <taxon>Actinomycetota</taxon>
        <taxon>Actinomycetes</taxon>
        <taxon>Propionibacteriales</taxon>
        <taxon>Nocardioidaceae</taxon>
        <taxon>Nocardioides</taxon>
    </lineage>
</organism>
<evidence type="ECO:0000256" key="3">
    <source>
        <dbReference type="ARBA" id="ARBA00022475"/>
    </source>
</evidence>
<evidence type="ECO:0000256" key="4">
    <source>
        <dbReference type="ARBA" id="ARBA00022692"/>
    </source>
</evidence>
<dbReference type="Proteomes" id="UP001595956">
    <property type="component" value="Unassembled WGS sequence"/>
</dbReference>
<protein>
    <submittedName>
        <fullName evidence="10">DedA family protein</fullName>
    </submittedName>
</protein>
<keyword evidence="6 7" id="KW-0472">Membrane</keyword>
<accession>A0ABW0MUG0</accession>
<comment type="caution">
    <text evidence="10">The sequence shown here is derived from an EMBL/GenBank/DDBJ whole genome shotgun (WGS) entry which is preliminary data.</text>
</comment>
<feature type="compositionally biased region" description="Basic and acidic residues" evidence="8">
    <location>
        <begin position="236"/>
        <end position="250"/>
    </location>
</feature>
<dbReference type="InterPro" id="IPR032816">
    <property type="entry name" value="VTT_dom"/>
</dbReference>
<name>A0ABW0MUG0_9ACTN</name>
<evidence type="ECO:0000256" key="5">
    <source>
        <dbReference type="ARBA" id="ARBA00022989"/>
    </source>
</evidence>
<comment type="similarity">
    <text evidence="2 7">Belongs to the DedA family.</text>
</comment>
<evidence type="ECO:0000256" key="8">
    <source>
        <dbReference type="SAM" id="MobiDB-lite"/>
    </source>
</evidence>
<proteinExistence type="inferred from homology"/>